<dbReference type="HAMAP" id="MF_00151">
    <property type="entry name" value="PPAT_bact"/>
    <property type="match status" value="1"/>
</dbReference>
<evidence type="ECO:0000256" key="10">
    <source>
        <dbReference type="SAM" id="MobiDB-lite"/>
    </source>
</evidence>
<dbReference type="PANTHER" id="PTHR21342">
    <property type="entry name" value="PHOSPHOPANTETHEINE ADENYLYLTRANSFERASE"/>
    <property type="match status" value="1"/>
</dbReference>
<dbReference type="EC" id="2.7.7.3" evidence="9"/>
<feature type="binding site" evidence="9">
    <location>
        <position position="125"/>
    </location>
    <ligand>
        <name>substrate</name>
    </ligand>
</feature>
<feature type="binding site" evidence="9">
    <location>
        <position position="111"/>
    </location>
    <ligand>
        <name>substrate</name>
    </ligand>
</feature>
<keyword evidence="5 9" id="KW-0067">ATP-binding</keyword>
<evidence type="ECO:0000256" key="6">
    <source>
        <dbReference type="ARBA" id="ARBA00022842"/>
    </source>
</evidence>
<proteinExistence type="inferred from homology"/>
<keyword evidence="1 9" id="KW-0963">Cytoplasm</keyword>
<keyword evidence="2 9" id="KW-0808">Transferase</keyword>
<evidence type="ECO:0000256" key="1">
    <source>
        <dbReference type="ARBA" id="ARBA00022490"/>
    </source>
</evidence>
<evidence type="ECO:0000313" key="12">
    <source>
        <dbReference type="EMBL" id="MBM6774784.1"/>
    </source>
</evidence>
<name>A0ABS2F2K7_9ACTN</name>
<comment type="subunit">
    <text evidence="9">Homohexamer.</text>
</comment>
<dbReference type="CDD" id="cd02163">
    <property type="entry name" value="PPAT"/>
    <property type="match status" value="1"/>
</dbReference>
<dbReference type="SUPFAM" id="SSF52374">
    <property type="entry name" value="Nucleotidylyl transferase"/>
    <property type="match status" value="1"/>
</dbReference>
<comment type="pathway">
    <text evidence="9">Cofactor biosynthesis; coenzyme A biosynthesis; CoA from (R)-pantothenate: step 4/5.</text>
</comment>
<dbReference type="NCBIfam" id="TIGR01510">
    <property type="entry name" value="coaD_prev_kdtB"/>
    <property type="match status" value="1"/>
</dbReference>
<evidence type="ECO:0000256" key="5">
    <source>
        <dbReference type="ARBA" id="ARBA00022840"/>
    </source>
</evidence>
<keyword evidence="6 9" id="KW-0460">Magnesium</keyword>
<dbReference type="Gene3D" id="3.40.50.620">
    <property type="entry name" value="HUPs"/>
    <property type="match status" value="1"/>
</dbReference>
<dbReference type="InterPro" id="IPR001980">
    <property type="entry name" value="PPAT"/>
</dbReference>
<dbReference type="Proteomes" id="UP000712527">
    <property type="component" value="Unassembled WGS sequence"/>
</dbReference>
<dbReference type="Pfam" id="PF01467">
    <property type="entry name" value="CTP_transf_like"/>
    <property type="match status" value="1"/>
</dbReference>
<dbReference type="PANTHER" id="PTHR21342:SF1">
    <property type="entry name" value="PHOSPHOPANTETHEINE ADENYLYLTRANSFERASE"/>
    <property type="match status" value="1"/>
</dbReference>
<feature type="binding site" evidence="9">
    <location>
        <begin position="126"/>
        <end position="128"/>
    </location>
    <ligand>
        <name>ATP</name>
        <dbReference type="ChEBI" id="CHEBI:30616"/>
    </ligand>
</feature>
<evidence type="ECO:0000256" key="8">
    <source>
        <dbReference type="ARBA" id="ARBA00029346"/>
    </source>
</evidence>
<comment type="similarity">
    <text evidence="9">Belongs to the bacterial CoaD family.</text>
</comment>
<keyword evidence="3 9" id="KW-0548">Nucleotidyltransferase</keyword>
<evidence type="ECO:0000256" key="4">
    <source>
        <dbReference type="ARBA" id="ARBA00022741"/>
    </source>
</evidence>
<feature type="region of interest" description="Disordered" evidence="10">
    <location>
        <begin position="1"/>
        <end position="27"/>
    </location>
</feature>
<evidence type="ECO:0000256" key="2">
    <source>
        <dbReference type="ARBA" id="ARBA00022679"/>
    </source>
</evidence>
<feature type="binding site" evidence="9">
    <location>
        <begin position="161"/>
        <end position="167"/>
    </location>
    <ligand>
        <name>ATP</name>
        <dbReference type="ChEBI" id="CHEBI:30616"/>
    </ligand>
</feature>
<feature type="binding site" evidence="9">
    <location>
        <position position="73"/>
    </location>
    <ligand>
        <name>substrate</name>
    </ligand>
</feature>
<evidence type="ECO:0000256" key="3">
    <source>
        <dbReference type="ARBA" id="ARBA00022695"/>
    </source>
</evidence>
<comment type="catalytic activity">
    <reaction evidence="8 9">
        <text>(R)-4'-phosphopantetheine + ATP + H(+) = 3'-dephospho-CoA + diphosphate</text>
        <dbReference type="Rhea" id="RHEA:19801"/>
        <dbReference type="ChEBI" id="CHEBI:15378"/>
        <dbReference type="ChEBI" id="CHEBI:30616"/>
        <dbReference type="ChEBI" id="CHEBI:33019"/>
        <dbReference type="ChEBI" id="CHEBI:57328"/>
        <dbReference type="ChEBI" id="CHEBI:61723"/>
        <dbReference type="EC" id="2.7.7.3"/>
    </reaction>
</comment>
<dbReference type="PRINTS" id="PR01020">
    <property type="entry name" value="LPSBIOSNTHSS"/>
</dbReference>
<sequence>MPRAGEDQDTWDQRRGPAGRTGRKGARVSADTITHVVVPGTFDPVTLGHIDVIRRTRRLFPRVTVAVAASANKNGRGTTFTLDERVEMIREALALEGLPDDIDVQPFTGLLVSFCSQIGAGGVVKGLRAMTDFEYELQQADLNSHLSPEIESVFVMSSPEYGYVSSSIVREIASMGSDVSILVTANVAERLREHYRS</sequence>
<feature type="compositionally biased region" description="Basic and acidic residues" evidence="10">
    <location>
        <begin position="1"/>
        <end position="15"/>
    </location>
</feature>
<reference evidence="12 13" key="1">
    <citation type="journal article" date="2021" name="Sci. Rep.">
        <title>The distribution of antibiotic resistance genes in chicken gut microbiota commensals.</title>
        <authorList>
            <person name="Juricova H."/>
            <person name="Matiasovicova J."/>
            <person name="Kubasova T."/>
            <person name="Cejkova D."/>
            <person name="Rychlik I."/>
        </authorList>
    </citation>
    <scope>NUCLEOTIDE SEQUENCE [LARGE SCALE GENOMIC DNA]</scope>
    <source>
        <strain evidence="12 13">An794</strain>
    </source>
</reference>
<dbReference type="EMBL" id="JACSNQ010000006">
    <property type="protein sequence ID" value="MBM6774784.1"/>
    <property type="molecule type" value="Genomic_DNA"/>
</dbReference>
<feature type="binding site" evidence="9">
    <location>
        <position position="41"/>
    </location>
    <ligand>
        <name>substrate</name>
    </ligand>
</feature>
<dbReference type="InterPro" id="IPR014729">
    <property type="entry name" value="Rossmann-like_a/b/a_fold"/>
</dbReference>
<feature type="site" description="Transition state stabilizer" evidence="9">
    <location>
        <position position="49"/>
    </location>
</feature>
<evidence type="ECO:0000313" key="13">
    <source>
        <dbReference type="Proteomes" id="UP000712527"/>
    </source>
</evidence>
<feature type="domain" description="Cytidyltransferase-like" evidence="11">
    <location>
        <begin position="38"/>
        <end position="171"/>
    </location>
</feature>
<evidence type="ECO:0000259" key="11">
    <source>
        <dbReference type="Pfam" id="PF01467"/>
    </source>
</evidence>
<keyword evidence="4 9" id="KW-0547">Nucleotide-binding</keyword>
<feature type="binding site" evidence="9">
    <location>
        <position position="136"/>
    </location>
    <ligand>
        <name>ATP</name>
        <dbReference type="ChEBI" id="CHEBI:30616"/>
    </ligand>
</feature>
<evidence type="ECO:0000256" key="9">
    <source>
        <dbReference type="HAMAP-Rule" id="MF_00151"/>
    </source>
</evidence>
<keyword evidence="13" id="KW-1185">Reference proteome</keyword>
<feature type="binding site" evidence="9">
    <location>
        <position position="49"/>
    </location>
    <ligand>
        <name>ATP</name>
        <dbReference type="ChEBI" id="CHEBI:30616"/>
    </ligand>
</feature>
<comment type="function">
    <text evidence="9">Reversibly transfers an adenylyl group from ATP to 4'-phosphopantetheine, yielding dephospho-CoA (dPCoA) and pyrophosphate.</text>
</comment>
<comment type="subcellular location">
    <subcellularLocation>
        <location evidence="9">Cytoplasm</location>
    </subcellularLocation>
</comment>
<comment type="caution">
    <text evidence="12">The sequence shown here is derived from an EMBL/GenBank/DDBJ whole genome shotgun (WGS) entry which is preliminary data.</text>
</comment>
<protein>
    <recommendedName>
        <fullName evidence="9">Phosphopantetheine adenylyltransferase</fullName>
        <ecNumber evidence="9">2.7.7.3</ecNumber>
    </recommendedName>
    <alternativeName>
        <fullName evidence="9">Dephospho-CoA pyrophosphorylase</fullName>
    </alternativeName>
    <alternativeName>
        <fullName evidence="9">Pantetheine-phosphate adenylyltransferase</fullName>
        <shortName evidence="9">PPAT</shortName>
    </alternativeName>
</protein>
<dbReference type="InterPro" id="IPR004821">
    <property type="entry name" value="Cyt_trans-like"/>
</dbReference>
<dbReference type="NCBIfam" id="TIGR00125">
    <property type="entry name" value="cyt_tran_rel"/>
    <property type="match status" value="1"/>
</dbReference>
<comment type="cofactor">
    <cofactor evidence="9">
        <name>Mg(2+)</name>
        <dbReference type="ChEBI" id="CHEBI:18420"/>
    </cofactor>
</comment>
<keyword evidence="7 9" id="KW-0173">Coenzyme A biosynthesis</keyword>
<dbReference type="GO" id="GO:0004595">
    <property type="term" value="F:pantetheine-phosphate adenylyltransferase activity"/>
    <property type="evidence" value="ECO:0007669"/>
    <property type="project" value="UniProtKB-EC"/>
</dbReference>
<evidence type="ECO:0000256" key="7">
    <source>
        <dbReference type="ARBA" id="ARBA00022993"/>
    </source>
</evidence>
<organism evidence="12 13">
    <name type="scientific">Olsenella profusa</name>
    <dbReference type="NCBI Taxonomy" id="138595"/>
    <lineage>
        <taxon>Bacteria</taxon>
        <taxon>Bacillati</taxon>
        <taxon>Actinomycetota</taxon>
        <taxon>Coriobacteriia</taxon>
        <taxon>Coriobacteriales</taxon>
        <taxon>Atopobiaceae</taxon>
        <taxon>Olsenella</taxon>
    </lineage>
</organism>
<accession>A0ABS2F2K7</accession>
<feature type="binding site" evidence="9">
    <location>
        <begin position="41"/>
        <end position="42"/>
    </location>
    <ligand>
        <name>ATP</name>
        <dbReference type="ChEBI" id="CHEBI:30616"/>
    </ligand>
</feature>
<gene>
    <name evidence="9 12" type="primary">coaD</name>
    <name evidence="12" type="ORF">H9X80_04405</name>
</gene>